<dbReference type="Proteomes" id="UP001501752">
    <property type="component" value="Unassembled WGS sequence"/>
</dbReference>
<dbReference type="EMBL" id="BAABIS010000001">
    <property type="protein sequence ID" value="GAA4883752.1"/>
    <property type="molecule type" value="Genomic_DNA"/>
</dbReference>
<proteinExistence type="predicted"/>
<comment type="caution">
    <text evidence="1">The sequence shown here is derived from an EMBL/GenBank/DDBJ whole genome shotgun (WGS) entry which is preliminary data.</text>
</comment>
<evidence type="ECO:0000313" key="1">
    <source>
        <dbReference type="EMBL" id="GAA4883752.1"/>
    </source>
</evidence>
<gene>
    <name evidence="1" type="ORF">GCM10023235_75540</name>
</gene>
<protein>
    <submittedName>
        <fullName evidence="1">Uncharacterized protein</fullName>
    </submittedName>
</protein>
<name>A0ABP9ENQ1_9ACTN</name>
<accession>A0ABP9ENQ1</accession>
<evidence type="ECO:0000313" key="2">
    <source>
        <dbReference type="Proteomes" id="UP001501752"/>
    </source>
</evidence>
<keyword evidence="2" id="KW-1185">Reference proteome</keyword>
<sequence length="53" mass="5850">MPFTALSLISRFLFLPHPPVRSAVVKRPTNRPFAAGPVRHAARVVLRDTRAAS</sequence>
<organism evidence="1 2">
    <name type="scientific">Kitasatospora terrestris</name>
    <dbReference type="NCBI Taxonomy" id="258051"/>
    <lineage>
        <taxon>Bacteria</taxon>
        <taxon>Bacillati</taxon>
        <taxon>Actinomycetota</taxon>
        <taxon>Actinomycetes</taxon>
        <taxon>Kitasatosporales</taxon>
        <taxon>Streptomycetaceae</taxon>
        <taxon>Kitasatospora</taxon>
    </lineage>
</organism>
<reference evidence="2" key="1">
    <citation type="journal article" date="2019" name="Int. J. Syst. Evol. Microbiol.">
        <title>The Global Catalogue of Microorganisms (GCM) 10K type strain sequencing project: providing services to taxonomists for standard genome sequencing and annotation.</title>
        <authorList>
            <consortium name="The Broad Institute Genomics Platform"/>
            <consortium name="The Broad Institute Genome Sequencing Center for Infectious Disease"/>
            <person name="Wu L."/>
            <person name="Ma J."/>
        </authorList>
    </citation>
    <scope>NUCLEOTIDE SEQUENCE [LARGE SCALE GENOMIC DNA]</scope>
    <source>
        <strain evidence="2">JCM 13006</strain>
    </source>
</reference>